<proteinExistence type="predicted"/>
<evidence type="ECO:0000313" key="1">
    <source>
        <dbReference type="EMBL" id="GJS72837.1"/>
    </source>
</evidence>
<sequence length="80" mass="9153">MKIALSSDSEGEEFVMACKGIQRILQESIEIYVGVIKSLMENVQSAKMNNGSPNEHLLEERGATMEKIEWKRLNEWKLVL</sequence>
<protein>
    <submittedName>
        <fullName evidence="1">Uncharacterized protein</fullName>
    </submittedName>
</protein>
<reference evidence="1" key="2">
    <citation type="submission" date="2022-01" db="EMBL/GenBank/DDBJ databases">
        <authorList>
            <person name="Yamashiro T."/>
            <person name="Shiraishi A."/>
            <person name="Satake H."/>
            <person name="Nakayama K."/>
        </authorList>
    </citation>
    <scope>NUCLEOTIDE SEQUENCE</scope>
</reference>
<reference evidence="1" key="1">
    <citation type="journal article" date="2022" name="Int. J. Mol. Sci.">
        <title>Draft Genome of Tanacetum Coccineum: Genomic Comparison of Closely Related Tanacetum-Family Plants.</title>
        <authorList>
            <person name="Yamashiro T."/>
            <person name="Shiraishi A."/>
            <person name="Nakayama K."/>
            <person name="Satake H."/>
        </authorList>
    </citation>
    <scope>NUCLEOTIDE SEQUENCE</scope>
</reference>
<gene>
    <name evidence="1" type="ORF">Tco_0705678</name>
</gene>
<organism evidence="1 2">
    <name type="scientific">Tanacetum coccineum</name>
    <dbReference type="NCBI Taxonomy" id="301880"/>
    <lineage>
        <taxon>Eukaryota</taxon>
        <taxon>Viridiplantae</taxon>
        <taxon>Streptophyta</taxon>
        <taxon>Embryophyta</taxon>
        <taxon>Tracheophyta</taxon>
        <taxon>Spermatophyta</taxon>
        <taxon>Magnoliopsida</taxon>
        <taxon>eudicotyledons</taxon>
        <taxon>Gunneridae</taxon>
        <taxon>Pentapetalae</taxon>
        <taxon>asterids</taxon>
        <taxon>campanulids</taxon>
        <taxon>Asterales</taxon>
        <taxon>Asteraceae</taxon>
        <taxon>Asteroideae</taxon>
        <taxon>Anthemideae</taxon>
        <taxon>Anthemidinae</taxon>
        <taxon>Tanacetum</taxon>
    </lineage>
</organism>
<accession>A0ABQ4Y7D0</accession>
<evidence type="ECO:0000313" key="2">
    <source>
        <dbReference type="Proteomes" id="UP001151760"/>
    </source>
</evidence>
<dbReference type="Proteomes" id="UP001151760">
    <property type="component" value="Unassembled WGS sequence"/>
</dbReference>
<name>A0ABQ4Y7D0_9ASTR</name>
<dbReference type="EMBL" id="BQNB010010108">
    <property type="protein sequence ID" value="GJS72837.1"/>
    <property type="molecule type" value="Genomic_DNA"/>
</dbReference>
<comment type="caution">
    <text evidence="1">The sequence shown here is derived from an EMBL/GenBank/DDBJ whole genome shotgun (WGS) entry which is preliminary data.</text>
</comment>
<keyword evidence="2" id="KW-1185">Reference proteome</keyword>